<accession>A0A450ZED6</accession>
<name>A0A450ZED6_9GAMM</name>
<proteinExistence type="predicted"/>
<sequence length="33" mass="4023">MNGFDVPEPDFQIAFYYRPREIRSAYLIDSFTY</sequence>
<dbReference type="AlphaFoldDB" id="A0A450ZED6"/>
<organism evidence="1">
    <name type="scientific">Candidatus Kentrum sp. TC</name>
    <dbReference type="NCBI Taxonomy" id="2126339"/>
    <lineage>
        <taxon>Bacteria</taxon>
        <taxon>Pseudomonadati</taxon>
        <taxon>Pseudomonadota</taxon>
        <taxon>Gammaproteobacteria</taxon>
        <taxon>Candidatus Kentrum</taxon>
    </lineage>
</organism>
<dbReference type="EMBL" id="CAADFS010000154">
    <property type="protein sequence ID" value="VFK52118.1"/>
    <property type="molecule type" value="Genomic_DNA"/>
</dbReference>
<protein>
    <submittedName>
        <fullName evidence="1">Uncharacterized protein</fullName>
    </submittedName>
</protein>
<gene>
    <name evidence="1" type="ORF">BECKTC1821D_GA0114238_11543</name>
</gene>
<evidence type="ECO:0000313" key="1">
    <source>
        <dbReference type="EMBL" id="VFK52118.1"/>
    </source>
</evidence>
<reference evidence="1" key="1">
    <citation type="submission" date="2019-02" db="EMBL/GenBank/DDBJ databases">
        <authorList>
            <person name="Gruber-Vodicka R. H."/>
            <person name="Seah K. B. B."/>
        </authorList>
    </citation>
    <scope>NUCLEOTIDE SEQUENCE</scope>
    <source>
        <strain evidence="1">BECK_BZ123</strain>
    </source>
</reference>